<proteinExistence type="predicted"/>
<sequence>MYSLMDSLLAGATQNNFDENRYKIGFGARQDLFSKRYSNSYIHLADTFTVVAPCVTSLYVHSGARSLDAASLVTLTAAFPNLERIDWPCQDPAYFLALRRQQMHGFASAVSIFQPPSACKTLYININSIPISNLAAPRSVAPCAPCWAGAISCASTTKDPSIQRYSGPQNPPGADDTSWKSLRGMRVRFRLGSLAGQWFFKGRPEDRLYDQSSDVPLPQDTAGIFPPGYYDNDQGNDEAAALAKSIEIPKDQFGSVVEGCEFRCIPRDEVMLPLLKAVARRLTHTPSLRNVHLEAVFLWKKDVWFFEYLAPGEESDYDVYVDCEGTGCDDPLSRARVFLRTPDWRPDEGVVAMLRGIGKTCHGEEAIMTFLPFLY</sequence>
<dbReference type="RefSeq" id="XP_066694978.1">
    <property type="nucleotide sequence ID" value="XM_066848282.1"/>
</dbReference>
<name>A0ABR1PYW8_9PEZI</name>
<organism evidence="1 2">
    <name type="scientific">Apiospora aurea</name>
    <dbReference type="NCBI Taxonomy" id="335848"/>
    <lineage>
        <taxon>Eukaryota</taxon>
        <taxon>Fungi</taxon>
        <taxon>Dikarya</taxon>
        <taxon>Ascomycota</taxon>
        <taxon>Pezizomycotina</taxon>
        <taxon>Sordariomycetes</taxon>
        <taxon>Xylariomycetidae</taxon>
        <taxon>Amphisphaeriales</taxon>
        <taxon>Apiosporaceae</taxon>
        <taxon>Apiospora</taxon>
    </lineage>
</organism>
<evidence type="ECO:0000313" key="1">
    <source>
        <dbReference type="EMBL" id="KAK7942947.1"/>
    </source>
</evidence>
<gene>
    <name evidence="1" type="ORF">PG986_012060</name>
</gene>
<dbReference type="Proteomes" id="UP001391051">
    <property type="component" value="Unassembled WGS sequence"/>
</dbReference>
<dbReference type="EMBL" id="JAQQWE010000008">
    <property type="protein sequence ID" value="KAK7942947.1"/>
    <property type="molecule type" value="Genomic_DNA"/>
</dbReference>
<keyword evidence="2" id="KW-1185">Reference proteome</keyword>
<evidence type="ECO:0000313" key="2">
    <source>
        <dbReference type="Proteomes" id="UP001391051"/>
    </source>
</evidence>
<protein>
    <submittedName>
        <fullName evidence="1">Uncharacterized protein</fullName>
    </submittedName>
</protein>
<comment type="caution">
    <text evidence="1">The sequence shown here is derived from an EMBL/GenBank/DDBJ whole genome shotgun (WGS) entry which is preliminary data.</text>
</comment>
<dbReference type="GeneID" id="92081344"/>
<accession>A0ABR1PYW8</accession>
<reference evidence="1 2" key="1">
    <citation type="submission" date="2023-01" db="EMBL/GenBank/DDBJ databases">
        <title>Analysis of 21 Apiospora genomes using comparative genomics revels a genus with tremendous synthesis potential of carbohydrate active enzymes and secondary metabolites.</title>
        <authorList>
            <person name="Sorensen T."/>
        </authorList>
    </citation>
    <scope>NUCLEOTIDE SEQUENCE [LARGE SCALE GENOMIC DNA]</scope>
    <source>
        <strain evidence="1 2">CBS 24483</strain>
    </source>
</reference>